<gene>
    <name evidence="1" type="ORF">DZF91_23645</name>
</gene>
<organism evidence="1 2">
    <name type="scientific">Actinomadura logoneensis</name>
    <dbReference type="NCBI Taxonomy" id="2293572"/>
    <lineage>
        <taxon>Bacteria</taxon>
        <taxon>Bacillati</taxon>
        <taxon>Actinomycetota</taxon>
        <taxon>Actinomycetes</taxon>
        <taxon>Streptosporangiales</taxon>
        <taxon>Thermomonosporaceae</taxon>
        <taxon>Actinomadura</taxon>
    </lineage>
</organism>
<evidence type="ECO:0000313" key="1">
    <source>
        <dbReference type="EMBL" id="RFU39206.1"/>
    </source>
</evidence>
<protein>
    <recommendedName>
        <fullName evidence="3">Serine/threonine protein kinase</fullName>
    </recommendedName>
</protein>
<keyword evidence="2" id="KW-1185">Reference proteome</keyword>
<sequence length="211" mass="21591">MVAAVLAAGGYGIYAVTDPASSRTAAAEREAAAGRALTLGRLKLRVPASWEASPIAVPSQAADSFYVTLAGGCATDGKWQPAAASVGACPGFAVMGPSFVDGSASKAYGGGPFNPKETFGSTVAMSCPRHPDLVAGAAGKGASQTSSSGVELGGRGAEYRQWRVPCFERGGDATGSVYTERVWYVPSARTVVVDAWNTPDLDTVLHRGTWS</sequence>
<dbReference type="AlphaFoldDB" id="A0A372JHA8"/>
<evidence type="ECO:0000313" key="2">
    <source>
        <dbReference type="Proteomes" id="UP000261811"/>
    </source>
</evidence>
<dbReference type="Proteomes" id="UP000261811">
    <property type="component" value="Unassembled WGS sequence"/>
</dbReference>
<dbReference type="EMBL" id="QURH01000506">
    <property type="protein sequence ID" value="RFU39206.1"/>
    <property type="molecule type" value="Genomic_DNA"/>
</dbReference>
<comment type="caution">
    <text evidence="1">The sequence shown here is derived from an EMBL/GenBank/DDBJ whole genome shotgun (WGS) entry which is preliminary data.</text>
</comment>
<accession>A0A372JHA8</accession>
<evidence type="ECO:0008006" key="3">
    <source>
        <dbReference type="Google" id="ProtNLM"/>
    </source>
</evidence>
<proteinExistence type="predicted"/>
<name>A0A372JHA8_9ACTN</name>
<reference evidence="1 2" key="1">
    <citation type="submission" date="2018-08" db="EMBL/GenBank/DDBJ databases">
        <title>Actinomadura jelena sp. nov., a novel Actinomycete isolated from soil in Chad.</title>
        <authorList>
            <person name="Shi L."/>
        </authorList>
    </citation>
    <scope>NUCLEOTIDE SEQUENCE [LARGE SCALE GENOMIC DNA]</scope>
    <source>
        <strain evidence="1 2">NEAU-G17</strain>
    </source>
</reference>